<dbReference type="GO" id="GO:0005829">
    <property type="term" value="C:cytosol"/>
    <property type="evidence" value="ECO:0007669"/>
    <property type="project" value="TreeGrafter"/>
</dbReference>
<dbReference type="InterPro" id="IPR006175">
    <property type="entry name" value="YjgF/YER057c/UK114"/>
</dbReference>
<name>A0A074WG21_9PEZI</name>
<dbReference type="EMBL" id="KL584712">
    <property type="protein sequence ID" value="KEQ71973.1"/>
    <property type="molecule type" value="Genomic_DNA"/>
</dbReference>
<organism evidence="2 3">
    <name type="scientific">Aureobasidium namibiae CBS 147.97</name>
    <dbReference type="NCBI Taxonomy" id="1043004"/>
    <lineage>
        <taxon>Eukaryota</taxon>
        <taxon>Fungi</taxon>
        <taxon>Dikarya</taxon>
        <taxon>Ascomycota</taxon>
        <taxon>Pezizomycotina</taxon>
        <taxon>Dothideomycetes</taxon>
        <taxon>Dothideomycetidae</taxon>
        <taxon>Dothideales</taxon>
        <taxon>Saccotheciaceae</taxon>
        <taxon>Aureobasidium</taxon>
    </lineage>
</organism>
<protein>
    <submittedName>
        <fullName evidence="2">Endoribonuclease L-PSP</fullName>
    </submittedName>
</protein>
<dbReference type="RefSeq" id="XP_013426382.1">
    <property type="nucleotide sequence ID" value="XM_013570928.1"/>
</dbReference>
<dbReference type="CDD" id="cd00448">
    <property type="entry name" value="YjgF_YER057c_UK114_family"/>
    <property type="match status" value="1"/>
</dbReference>
<feature type="region of interest" description="Disordered" evidence="1">
    <location>
        <begin position="1"/>
        <end position="20"/>
    </location>
</feature>
<gene>
    <name evidence="2" type="ORF">M436DRAFT_73713</name>
</gene>
<dbReference type="Gene3D" id="3.30.1330.40">
    <property type="entry name" value="RutC-like"/>
    <property type="match status" value="1"/>
</dbReference>
<dbReference type="Pfam" id="PF01042">
    <property type="entry name" value="Ribonuc_L-PSP"/>
    <property type="match status" value="1"/>
</dbReference>
<sequence>MPYQRDAIHAPSAPKPNGNYSHVVRQGSTLHVAGWMGDDPLTSLIVPGGITPQTHQAIANISACLSAAGSSLSKVVRRRIYIMDMKDFREVDRIWAEYFEEPFPVSTCVQVAGLAKEGALVELEVVAEA</sequence>
<dbReference type="STRING" id="1043004.A0A074WG21"/>
<reference evidence="2 3" key="1">
    <citation type="journal article" date="2014" name="BMC Genomics">
        <title>Genome sequencing of four Aureobasidium pullulans varieties: biotechnological potential, stress tolerance, and description of new species.</title>
        <authorList>
            <person name="Gostin Ar C."/>
            <person name="Ohm R.A."/>
            <person name="Kogej T."/>
            <person name="Sonjak S."/>
            <person name="Turk M."/>
            <person name="Zajc J."/>
            <person name="Zalar P."/>
            <person name="Grube M."/>
            <person name="Sun H."/>
            <person name="Han J."/>
            <person name="Sharma A."/>
            <person name="Chiniquy J."/>
            <person name="Ngan C.Y."/>
            <person name="Lipzen A."/>
            <person name="Barry K."/>
            <person name="Grigoriev I.V."/>
            <person name="Gunde-Cimerman N."/>
        </authorList>
    </citation>
    <scope>NUCLEOTIDE SEQUENCE [LARGE SCALE GENOMIC DNA]</scope>
    <source>
        <strain evidence="2 3">CBS 147.97</strain>
    </source>
</reference>
<evidence type="ECO:0000256" key="1">
    <source>
        <dbReference type="SAM" id="MobiDB-lite"/>
    </source>
</evidence>
<evidence type="ECO:0000313" key="2">
    <source>
        <dbReference type="EMBL" id="KEQ71973.1"/>
    </source>
</evidence>
<dbReference type="GO" id="GO:0019239">
    <property type="term" value="F:deaminase activity"/>
    <property type="evidence" value="ECO:0007669"/>
    <property type="project" value="TreeGrafter"/>
</dbReference>
<dbReference type="GO" id="GO:0005739">
    <property type="term" value="C:mitochondrion"/>
    <property type="evidence" value="ECO:0007669"/>
    <property type="project" value="TreeGrafter"/>
</dbReference>
<proteinExistence type="predicted"/>
<dbReference type="GeneID" id="25415354"/>
<dbReference type="PANTHER" id="PTHR11803:SF22">
    <property type="entry name" value="ENDORIBONUCLEASE FAMILY PROTEIN BRT1, PUTATIVE (AFU_ORTHOLOGUE AFUA_5G03780)-RELATED"/>
    <property type="match status" value="1"/>
</dbReference>
<dbReference type="OrthoDB" id="309640at2759"/>
<evidence type="ECO:0000313" key="3">
    <source>
        <dbReference type="Proteomes" id="UP000027730"/>
    </source>
</evidence>
<dbReference type="InterPro" id="IPR035959">
    <property type="entry name" value="RutC-like_sf"/>
</dbReference>
<accession>A0A074WG21</accession>
<dbReference type="Proteomes" id="UP000027730">
    <property type="component" value="Unassembled WGS sequence"/>
</dbReference>
<dbReference type="HOGENOM" id="CLU_100715_7_1_1"/>
<dbReference type="PANTHER" id="PTHR11803">
    <property type="entry name" value="2-IMINOBUTANOATE/2-IMINOPROPANOATE DEAMINASE RIDA"/>
    <property type="match status" value="1"/>
</dbReference>
<keyword evidence="3" id="KW-1185">Reference proteome</keyword>
<dbReference type="SUPFAM" id="SSF55298">
    <property type="entry name" value="YjgF-like"/>
    <property type="match status" value="1"/>
</dbReference>
<dbReference type="AlphaFoldDB" id="A0A074WG21"/>